<evidence type="ECO:0000256" key="2">
    <source>
        <dbReference type="ARBA" id="ARBA00023125"/>
    </source>
</evidence>
<evidence type="ECO:0000256" key="3">
    <source>
        <dbReference type="ARBA" id="ARBA00023172"/>
    </source>
</evidence>
<evidence type="ECO:0000256" key="1">
    <source>
        <dbReference type="ARBA" id="ARBA00008857"/>
    </source>
</evidence>
<dbReference type="InterPro" id="IPR011010">
    <property type="entry name" value="DNA_brk_join_enz"/>
</dbReference>
<dbReference type="Pfam" id="PF00589">
    <property type="entry name" value="Phage_integrase"/>
    <property type="match status" value="1"/>
</dbReference>
<comment type="similarity">
    <text evidence="1">Belongs to the 'phage' integrase family.</text>
</comment>
<reference evidence="5 6" key="1">
    <citation type="submission" date="2020-09" db="EMBL/GenBank/DDBJ databases">
        <title>Flavimobilis rhizosphaerae sp. nov., isolated from rhizosphere soil of Spartina alterniflora.</title>
        <authorList>
            <person name="Hanqin C."/>
        </authorList>
    </citation>
    <scope>NUCLEOTIDE SEQUENCE [LARGE SCALE GENOMIC DNA]</scope>
    <source>
        <strain evidence="5 6">GY 10621</strain>
    </source>
</reference>
<dbReference type="InterPro" id="IPR013762">
    <property type="entry name" value="Integrase-like_cat_sf"/>
</dbReference>
<keyword evidence="6" id="KW-1185">Reference proteome</keyword>
<evidence type="ECO:0000313" key="6">
    <source>
        <dbReference type="Proteomes" id="UP000642107"/>
    </source>
</evidence>
<dbReference type="Gene3D" id="1.10.443.10">
    <property type="entry name" value="Intergrase catalytic core"/>
    <property type="match status" value="1"/>
</dbReference>
<sequence>MTFATRREADGYLAGVQADMLRGQWTPPERATVTLADYWTAWLRQRTPHLRPRTIDLYERTAARWLLAPVGTGRLAVDLAPLALAAISAPLVREWFAAVTLAARTSAQPRPTSSATPATLARAWATTAGLEVAATGRLPRAVVTAWHAAGRPETTTTPAPDPDAGRTAAAQAYRLLHAVLAQAVTDELLTTNPARIPGAGRVHHPERIPLTPAEVTALAEAVPAHLRAAVLTAAWSGLRPGEVFALRRRDLDLAAHRLSVRRTLVEVPGQPTTFGPPKTDAGRRTVALPAFVTAALAAHLAEHTDPGPDALVFTSSTGRPISAGARSTAMSRARDTIDRPDATWHHLRHTGATLAAQAGATQAELQRRIGHASTRAAALYQHASAERDA</sequence>
<dbReference type="InterPro" id="IPR050090">
    <property type="entry name" value="Tyrosine_recombinase_XerCD"/>
</dbReference>
<dbReference type="PANTHER" id="PTHR30349">
    <property type="entry name" value="PHAGE INTEGRASE-RELATED"/>
    <property type="match status" value="1"/>
</dbReference>
<evidence type="ECO:0000259" key="4">
    <source>
        <dbReference type="PROSITE" id="PS51898"/>
    </source>
</evidence>
<dbReference type="Proteomes" id="UP000642107">
    <property type="component" value="Unassembled WGS sequence"/>
</dbReference>
<dbReference type="Pfam" id="PF23359">
    <property type="entry name" value="Lsr2_DNA-bd"/>
    <property type="match status" value="1"/>
</dbReference>
<evidence type="ECO:0000313" key="5">
    <source>
        <dbReference type="EMBL" id="MBD9700498.1"/>
    </source>
</evidence>
<comment type="caution">
    <text evidence="5">The sequence shown here is derived from an EMBL/GenBank/DDBJ whole genome shotgun (WGS) entry which is preliminary data.</text>
</comment>
<dbReference type="InterPro" id="IPR002104">
    <property type="entry name" value="Integrase_catalytic"/>
</dbReference>
<proteinExistence type="inferred from homology"/>
<keyword evidence="2" id="KW-0238">DNA-binding</keyword>
<dbReference type="InterPro" id="IPR010998">
    <property type="entry name" value="Integrase_recombinase_N"/>
</dbReference>
<feature type="domain" description="Tyr recombinase" evidence="4">
    <location>
        <begin position="205"/>
        <end position="389"/>
    </location>
</feature>
<dbReference type="RefSeq" id="WP_192282234.1">
    <property type="nucleotide sequence ID" value="NZ_JACZDF010000020.1"/>
</dbReference>
<dbReference type="InterPro" id="IPR036625">
    <property type="entry name" value="E3-bd_dom_sf"/>
</dbReference>
<dbReference type="EMBL" id="JACZDF010000020">
    <property type="protein sequence ID" value="MBD9700498.1"/>
    <property type="molecule type" value="Genomic_DNA"/>
</dbReference>
<dbReference type="PANTHER" id="PTHR30349:SF64">
    <property type="entry name" value="PROPHAGE INTEGRASE INTD-RELATED"/>
    <property type="match status" value="1"/>
</dbReference>
<feature type="non-terminal residue" evidence="5">
    <location>
        <position position="389"/>
    </location>
</feature>
<dbReference type="SUPFAM" id="SSF56349">
    <property type="entry name" value="DNA breaking-rejoining enzymes"/>
    <property type="match status" value="1"/>
</dbReference>
<accession>A0ABR9DU16</accession>
<dbReference type="CDD" id="cd01189">
    <property type="entry name" value="INT_ICEBs1_C_like"/>
    <property type="match status" value="1"/>
</dbReference>
<dbReference type="Gene3D" id="4.10.320.10">
    <property type="entry name" value="E3-binding domain"/>
    <property type="match status" value="1"/>
</dbReference>
<keyword evidence="3" id="KW-0233">DNA recombination</keyword>
<organism evidence="5 6">
    <name type="scientific">Flavimobilis rhizosphaerae</name>
    <dbReference type="NCBI Taxonomy" id="2775421"/>
    <lineage>
        <taxon>Bacteria</taxon>
        <taxon>Bacillati</taxon>
        <taxon>Actinomycetota</taxon>
        <taxon>Actinomycetes</taxon>
        <taxon>Micrococcales</taxon>
        <taxon>Jonesiaceae</taxon>
        <taxon>Flavimobilis</taxon>
    </lineage>
</organism>
<gene>
    <name evidence="5" type="ORF">IGS67_13575</name>
</gene>
<protein>
    <submittedName>
        <fullName evidence="5">Tyrosine-type recombinase/integrase</fullName>
    </submittedName>
</protein>
<dbReference type="PROSITE" id="PS51898">
    <property type="entry name" value="TYR_RECOMBINASE"/>
    <property type="match status" value="1"/>
</dbReference>
<dbReference type="Gene3D" id="1.10.150.130">
    <property type="match status" value="1"/>
</dbReference>
<dbReference type="InterPro" id="IPR055370">
    <property type="entry name" value="Lsr2_DNA-bd"/>
</dbReference>
<name>A0ABR9DU16_9MICO</name>